<keyword evidence="4" id="KW-1185">Reference proteome</keyword>
<comment type="caution">
    <text evidence="3">The sequence shown here is derived from an EMBL/GenBank/DDBJ whole genome shotgun (WGS) entry which is preliminary data.</text>
</comment>
<protein>
    <submittedName>
        <fullName evidence="3">Uncharacterized protein</fullName>
    </submittedName>
</protein>
<evidence type="ECO:0000313" key="3">
    <source>
        <dbReference type="EMBL" id="RMI00916.1"/>
    </source>
</evidence>
<accession>A0ABX9V7N2</accession>
<organism evidence="3 4">
    <name type="scientific">Stutzerimonas nitrititolerans</name>
    <dbReference type="NCBI Taxonomy" id="2482751"/>
    <lineage>
        <taxon>Bacteria</taxon>
        <taxon>Pseudomonadati</taxon>
        <taxon>Pseudomonadota</taxon>
        <taxon>Gammaproteobacteria</taxon>
        <taxon>Pseudomonadales</taxon>
        <taxon>Pseudomonadaceae</taxon>
        <taxon>Stutzerimonas</taxon>
    </lineage>
</organism>
<dbReference type="GeneID" id="84609537"/>
<keyword evidence="2" id="KW-0732">Signal</keyword>
<feature type="chain" id="PRO_5046720479" evidence="2">
    <location>
        <begin position="24"/>
        <end position="104"/>
    </location>
</feature>
<keyword evidence="1" id="KW-1133">Transmembrane helix</keyword>
<feature type="signal peptide" evidence="2">
    <location>
        <begin position="1"/>
        <end position="23"/>
    </location>
</feature>
<evidence type="ECO:0000313" key="4">
    <source>
        <dbReference type="Proteomes" id="UP000269134"/>
    </source>
</evidence>
<dbReference type="EMBL" id="RFFL01000007">
    <property type="protein sequence ID" value="RMI00916.1"/>
    <property type="molecule type" value="Genomic_DNA"/>
</dbReference>
<evidence type="ECO:0000256" key="1">
    <source>
        <dbReference type="SAM" id="Phobius"/>
    </source>
</evidence>
<proteinExistence type="predicted"/>
<gene>
    <name evidence="3" type="ORF">EA795_10845</name>
</gene>
<keyword evidence="1" id="KW-0472">Membrane</keyword>
<evidence type="ECO:0000256" key="2">
    <source>
        <dbReference type="SAM" id="SignalP"/>
    </source>
</evidence>
<keyword evidence="1" id="KW-0812">Transmembrane</keyword>
<reference evidence="3 4" key="1">
    <citation type="submission" date="2018-10" db="EMBL/GenBank/DDBJ databases">
        <title>Pseudomonas sp. GL14 genome.</title>
        <authorList>
            <person name="Peng J."/>
            <person name="Liu Z.-P."/>
        </authorList>
    </citation>
    <scope>NUCLEOTIDE SEQUENCE [LARGE SCALE GENOMIC DNA]</scope>
    <source>
        <strain evidence="3 4">GL14</strain>
    </source>
</reference>
<name>A0ABX9V7N2_9GAMM</name>
<dbReference type="RefSeq" id="WP_058077525.1">
    <property type="nucleotide sequence ID" value="NZ_DALZRK010000009.1"/>
</dbReference>
<sequence>MFSRILKVGLLAGCLVAAGTASAADRNVVVPVLAGAAVGAVLVAVLADSSDDRHRHHTVRHHHRPAPPRYHLHHPRHAPRGVKHGYPRKHYVVVERHGYRGGRY</sequence>
<feature type="transmembrane region" description="Helical" evidence="1">
    <location>
        <begin position="33"/>
        <end position="50"/>
    </location>
</feature>
<dbReference type="Proteomes" id="UP000269134">
    <property type="component" value="Unassembled WGS sequence"/>
</dbReference>